<dbReference type="EMBL" id="LT828648">
    <property type="protein sequence ID" value="SLM49940.1"/>
    <property type="molecule type" value="Genomic_DNA"/>
</dbReference>
<sequence>MVTPVINVRLVDELVSDAVGNLVLYVLAIESLPQTGNSRRLPVALETIARPDLDPNDPNLILIGNVRPLGHGLPRIPRFTARQPKTGLCYDVQTIDGGLGRQSCCGLD</sequence>
<evidence type="ECO:0000313" key="1">
    <source>
        <dbReference type="EMBL" id="SLM49940.1"/>
    </source>
</evidence>
<name>A0A1W1IAB7_9BACT</name>
<protein>
    <submittedName>
        <fullName evidence="1">Uncharacterized protein</fullName>
    </submittedName>
</protein>
<keyword evidence="2" id="KW-1185">Reference proteome</keyword>
<dbReference type="Proteomes" id="UP000192042">
    <property type="component" value="Chromosome I"/>
</dbReference>
<dbReference type="AlphaFoldDB" id="A0A1W1IAB7"/>
<reference evidence="1 2" key="1">
    <citation type="submission" date="2017-03" db="EMBL/GenBank/DDBJ databases">
        <authorList>
            <person name="Afonso C.L."/>
            <person name="Miller P.J."/>
            <person name="Scott M.A."/>
            <person name="Spackman E."/>
            <person name="Goraichik I."/>
            <person name="Dimitrov K.M."/>
            <person name="Suarez D.L."/>
            <person name="Swayne D.E."/>
        </authorList>
    </citation>
    <scope>NUCLEOTIDE SEQUENCE [LARGE SCALE GENOMIC DNA]</scope>
    <source>
        <strain evidence="1">Genome sequencing of Nitrospira japonica strain NJ11</strain>
    </source>
</reference>
<proteinExistence type="predicted"/>
<evidence type="ECO:0000313" key="2">
    <source>
        <dbReference type="Proteomes" id="UP000192042"/>
    </source>
</evidence>
<organism evidence="1 2">
    <name type="scientific">Nitrospira japonica</name>
    <dbReference type="NCBI Taxonomy" id="1325564"/>
    <lineage>
        <taxon>Bacteria</taxon>
        <taxon>Pseudomonadati</taxon>
        <taxon>Nitrospirota</taxon>
        <taxon>Nitrospiria</taxon>
        <taxon>Nitrospirales</taxon>
        <taxon>Nitrospiraceae</taxon>
        <taxon>Nitrospira</taxon>
    </lineage>
</organism>
<accession>A0A1W1IAB7</accession>
<gene>
    <name evidence="1" type="ORF">NSJP_3773</name>
</gene>
<dbReference type="STRING" id="1325564.NSJP_3773"/>
<dbReference type="KEGG" id="nja:NSJP_3773"/>